<dbReference type="EMBL" id="ABDG02000024">
    <property type="protein sequence ID" value="EHK44789.1"/>
    <property type="molecule type" value="Genomic_DNA"/>
</dbReference>
<feature type="region of interest" description="Disordered" evidence="1">
    <location>
        <begin position="111"/>
        <end position="132"/>
    </location>
</feature>
<feature type="transmembrane region" description="Helical" evidence="2">
    <location>
        <begin position="49"/>
        <end position="77"/>
    </location>
</feature>
<evidence type="ECO:0000313" key="4">
    <source>
        <dbReference type="Proteomes" id="UP000005426"/>
    </source>
</evidence>
<comment type="caution">
    <text evidence="3">The sequence shown here is derived from an EMBL/GenBank/DDBJ whole genome shotgun (WGS) entry which is preliminary data.</text>
</comment>
<keyword evidence="2" id="KW-0812">Transmembrane</keyword>
<reference evidence="3 4" key="1">
    <citation type="journal article" date="2011" name="Genome Biol.">
        <title>Comparative genome sequence analysis underscores mycoparasitism as the ancestral life style of Trichoderma.</title>
        <authorList>
            <person name="Kubicek C.P."/>
            <person name="Herrera-Estrella A."/>
            <person name="Seidl-Seiboth V."/>
            <person name="Martinez D.A."/>
            <person name="Druzhinina I.S."/>
            <person name="Thon M."/>
            <person name="Zeilinger S."/>
            <person name="Casas-Flores S."/>
            <person name="Horwitz B.A."/>
            <person name="Mukherjee P.K."/>
            <person name="Mukherjee M."/>
            <person name="Kredics L."/>
            <person name="Alcaraz L.D."/>
            <person name="Aerts A."/>
            <person name="Antal Z."/>
            <person name="Atanasova L."/>
            <person name="Cervantes-Badillo M.G."/>
            <person name="Challacombe J."/>
            <person name="Chertkov O."/>
            <person name="McCluskey K."/>
            <person name="Coulpier F."/>
            <person name="Deshpande N."/>
            <person name="von Doehren H."/>
            <person name="Ebbole D.J."/>
            <person name="Esquivel-Naranjo E.U."/>
            <person name="Fekete E."/>
            <person name="Flipphi M."/>
            <person name="Glaser F."/>
            <person name="Gomez-Rodriguez E.Y."/>
            <person name="Gruber S."/>
            <person name="Han C."/>
            <person name="Henrissat B."/>
            <person name="Hermosa R."/>
            <person name="Hernandez-Onate M."/>
            <person name="Karaffa L."/>
            <person name="Kosti I."/>
            <person name="Le Crom S."/>
            <person name="Lindquist E."/>
            <person name="Lucas S."/>
            <person name="Luebeck M."/>
            <person name="Luebeck P.S."/>
            <person name="Margeot A."/>
            <person name="Metz B."/>
            <person name="Misra M."/>
            <person name="Nevalainen H."/>
            <person name="Omann M."/>
            <person name="Packer N."/>
            <person name="Perrone G."/>
            <person name="Uresti-Rivera E.E."/>
            <person name="Salamov A."/>
            <person name="Schmoll M."/>
            <person name="Seiboth B."/>
            <person name="Shapiro H."/>
            <person name="Sukno S."/>
            <person name="Tamayo-Ramos J.A."/>
            <person name="Tisch D."/>
            <person name="Wiest A."/>
            <person name="Wilkinson H.H."/>
            <person name="Zhang M."/>
            <person name="Coutinho P.M."/>
            <person name="Kenerley C.M."/>
            <person name="Monte E."/>
            <person name="Baker S.E."/>
            <person name="Grigoriev I.V."/>
        </authorList>
    </citation>
    <scope>NUCLEOTIDE SEQUENCE [LARGE SCALE GENOMIC DNA]</scope>
    <source>
        <strain evidence="4">ATCC 20476 / IMI 206040</strain>
    </source>
</reference>
<evidence type="ECO:0000313" key="3">
    <source>
        <dbReference type="EMBL" id="EHK44789.1"/>
    </source>
</evidence>
<feature type="transmembrane region" description="Helical" evidence="2">
    <location>
        <begin position="83"/>
        <end position="103"/>
    </location>
</feature>
<keyword evidence="2" id="KW-1133">Transmembrane helix</keyword>
<name>G9NXI2_HYPAI</name>
<gene>
    <name evidence="3" type="ORF">TRIATDRAFT_308352</name>
</gene>
<organism evidence="3 4">
    <name type="scientific">Hypocrea atroviridis (strain ATCC 20476 / IMI 206040)</name>
    <name type="common">Trichoderma atroviride</name>
    <dbReference type="NCBI Taxonomy" id="452589"/>
    <lineage>
        <taxon>Eukaryota</taxon>
        <taxon>Fungi</taxon>
        <taxon>Dikarya</taxon>
        <taxon>Ascomycota</taxon>
        <taxon>Pezizomycotina</taxon>
        <taxon>Sordariomycetes</taxon>
        <taxon>Hypocreomycetidae</taxon>
        <taxon>Hypocreales</taxon>
        <taxon>Hypocreaceae</taxon>
        <taxon>Trichoderma</taxon>
    </lineage>
</organism>
<dbReference type="KEGG" id="tatv:25782749"/>
<accession>G9NXI2</accession>
<dbReference type="Proteomes" id="UP000005426">
    <property type="component" value="Unassembled WGS sequence"/>
</dbReference>
<proteinExistence type="predicted"/>
<dbReference type="GeneID" id="25782749"/>
<dbReference type="AlphaFoldDB" id="G9NXI2"/>
<keyword evidence="4" id="KW-1185">Reference proteome</keyword>
<evidence type="ECO:0000256" key="1">
    <source>
        <dbReference type="SAM" id="MobiDB-lite"/>
    </source>
</evidence>
<sequence length="163" mass="16834">MELPYPFRHQSGGADVVVQNGAQLVVVVEAASVRTGGSVLRACTKTINIAIAIIIFVVAIVTAVAPTVVVIFVVAVVGLGLGLGFGLVVAIIPHFLSFAFSLLRTPGAGRTMTAGGRSIEQRRTPSSLWVDNGSRAGGGSGAESGRFGPLFHLQLTSCRCSFP</sequence>
<dbReference type="HOGENOM" id="CLU_1627292_0_0_1"/>
<protein>
    <submittedName>
        <fullName evidence="3">Uncharacterized protein</fullName>
    </submittedName>
</protein>
<keyword evidence="2" id="KW-0472">Membrane</keyword>
<evidence type="ECO:0000256" key="2">
    <source>
        <dbReference type="SAM" id="Phobius"/>
    </source>
</evidence>